<dbReference type="EMBL" id="BMOR01000021">
    <property type="protein sequence ID" value="GGN44144.1"/>
    <property type="molecule type" value="Genomic_DNA"/>
</dbReference>
<reference evidence="2" key="1">
    <citation type="journal article" date="2019" name="Int. J. Syst. Evol. Microbiol.">
        <title>The Global Catalogue of Microorganisms (GCM) 10K type strain sequencing project: providing services to taxonomists for standard genome sequencing and annotation.</title>
        <authorList>
            <consortium name="The Broad Institute Genomics Platform"/>
            <consortium name="The Broad Institute Genome Sequencing Center for Infectious Disease"/>
            <person name="Wu L."/>
            <person name="Ma J."/>
        </authorList>
    </citation>
    <scope>NUCLEOTIDE SEQUENCE [LARGE SCALE GENOMIC DNA]</scope>
    <source>
        <strain evidence="2">JCM 16918</strain>
    </source>
</reference>
<gene>
    <name evidence="1" type="ORF">GCM10010842_32350</name>
</gene>
<evidence type="ECO:0000313" key="2">
    <source>
        <dbReference type="Proteomes" id="UP000645517"/>
    </source>
</evidence>
<proteinExistence type="predicted"/>
<sequence>MTGALTLEIQQLLKPELDELFEDLGHDLIVVRGGSSTAWNQSSDSGADINVRGLLMPASQQRRANTPTGLPVPAWVAYLPRQEDLDLGTPGWHLIHAGRAYYPSGDAEDPGGQGLVWIVPLRSPGEVTDGPSEPGWTG</sequence>
<dbReference type="Proteomes" id="UP000645517">
    <property type="component" value="Unassembled WGS sequence"/>
</dbReference>
<comment type="caution">
    <text evidence="1">The sequence shown here is derived from an EMBL/GenBank/DDBJ whole genome shotgun (WGS) entry which is preliminary data.</text>
</comment>
<dbReference type="RefSeq" id="WP_189058614.1">
    <property type="nucleotide sequence ID" value="NZ_BMOR01000021.1"/>
</dbReference>
<name>A0ABQ2JG05_9DEIO</name>
<protein>
    <submittedName>
        <fullName evidence="1">Uncharacterized protein</fullName>
    </submittedName>
</protein>
<accession>A0ABQ2JG05</accession>
<keyword evidence="2" id="KW-1185">Reference proteome</keyword>
<evidence type="ECO:0000313" key="1">
    <source>
        <dbReference type="EMBL" id="GGN44144.1"/>
    </source>
</evidence>
<organism evidence="1 2">
    <name type="scientific">Deinococcus daejeonensis</name>
    <dbReference type="NCBI Taxonomy" id="1007098"/>
    <lineage>
        <taxon>Bacteria</taxon>
        <taxon>Thermotogati</taxon>
        <taxon>Deinococcota</taxon>
        <taxon>Deinococci</taxon>
        <taxon>Deinococcales</taxon>
        <taxon>Deinococcaceae</taxon>
        <taxon>Deinococcus</taxon>
    </lineage>
</organism>